<comment type="function">
    <text evidence="8 15">Functions in the N-end rule pathway of protein degradation where it conjugates Leu, Phe and, less efficiently, Met from aminoacyl-tRNAs to the N-termini of proteins containing an N-terminal arginine or lysine.</text>
</comment>
<evidence type="ECO:0000256" key="10">
    <source>
        <dbReference type="ARBA" id="ARBA00066767"/>
    </source>
</evidence>
<keyword evidence="4 15" id="KW-0012">Acyltransferase</keyword>
<gene>
    <name evidence="15 16" type="primary">aat</name>
    <name evidence="16" type="ORF">AUP74_02581</name>
</gene>
<reference evidence="17" key="1">
    <citation type="submission" date="2016-01" db="EMBL/GenBank/DDBJ databases">
        <title>Complete genome sequence of Microbulbifer sp. CCB-MM1, a halophile isolated from Matang Mangrove Forest, Perak.</title>
        <authorList>
            <person name="Moh T.H."/>
            <person name="Dinesh B."/>
            <person name="Lau N.-S."/>
            <person name="Go F."/>
            <person name="Alexander Chong S.-C."/>
        </authorList>
    </citation>
    <scope>NUCLEOTIDE SEQUENCE [LARGE SCALE GENOMIC DNA]</scope>
    <source>
        <strain evidence="17">CCB-MM1</strain>
    </source>
</reference>
<evidence type="ECO:0000313" key="16">
    <source>
        <dbReference type="EMBL" id="AOS97978.1"/>
    </source>
</evidence>
<comment type="catalytic activity">
    <reaction evidence="7 15">
        <text>N-terminal L-lysyl-[protein] + L-leucyl-tRNA(Leu) = N-terminal L-leucyl-L-lysyl-[protein] + tRNA(Leu) + H(+)</text>
        <dbReference type="Rhea" id="RHEA:12340"/>
        <dbReference type="Rhea" id="RHEA-COMP:9613"/>
        <dbReference type="Rhea" id="RHEA-COMP:9622"/>
        <dbReference type="Rhea" id="RHEA-COMP:12670"/>
        <dbReference type="Rhea" id="RHEA-COMP:12671"/>
        <dbReference type="ChEBI" id="CHEBI:15378"/>
        <dbReference type="ChEBI" id="CHEBI:65249"/>
        <dbReference type="ChEBI" id="CHEBI:78442"/>
        <dbReference type="ChEBI" id="CHEBI:78494"/>
        <dbReference type="ChEBI" id="CHEBI:133043"/>
        <dbReference type="EC" id="2.3.2.6"/>
    </reaction>
</comment>
<protein>
    <recommendedName>
        <fullName evidence="11 15">Leucyl/phenylalanyl-tRNA--protein transferase</fullName>
        <ecNumber evidence="10 15">2.3.2.6</ecNumber>
    </recommendedName>
    <alternativeName>
        <fullName evidence="12 15">L/F-transferase</fullName>
    </alternativeName>
    <alternativeName>
        <fullName evidence="13 15">Leucyltransferase</fullName>
    </alternativeName>
    <alternativeName>
        <fullName evidence="14 15">Phenyalanyltransferase</fullName>
    </alternativeName>
</protein>
<name>A0A1C9W9Z7_9GAMM</name>
<evidence type="ECO:0000256" key="7">
    <source>
        <dbReference type="ARBA" id="ARBA00051538"/>
    </source>
</evidence>
<comment type="catalytic activity">
    <reaction evidence="6 15">
        <text>N-terminal L-arginyl-[protein] + L-leucyl-tRNA(Leu) = N-terminal L-leucyl-L-arginyl-[protein] + tRNA(Leu) + H(+)</text>
        <dbReference type="Rhea" id="RHEA:50416"/>
        <dbReference type="Rhea" id="RHEA-COMP:9613"/>
        <dbReference type="Rhea" id="RHEA-COMP:9622"/>
        <dbReference type="Rhea" id="RHEA-COMP:12672"/>
        <dbReference type="Rhea" id="RHEA-COMP:12673"/>
        <dbReference type="ChEBI" id="CHEBI:15378"/>
        <dbReference type="ChEBI" id="CHEBI:64719"/>
        <dbReference type="ChEBI" id="CHEBI:78442"/>
        <dbReference type="ChEBI" id="CHEBI:78494"/>
        <dbReference type="ChEBI" id="CHEBI:133044"/>
        <dbReference type="EC" id="2.3.2.6"/>
    </reaction>
</comment>
<dbReference type="InterPro" id="IPR042221">
    <property type="entry name" value="Leu/Phe-tRNA_Trfase_N"/>
</dbReference>
<dbReference type="FunFam" id="3.30.70.3550:FF:000001">
    <property type="entry name" value="Leucyl/phenylalanyl-tRNA--protein transferase"/>
    <property type="match status" value="1"/>
</dbReference>
<dbReference type="GO" id="GO:0030163">
    <property type="term" value="P:protein catabolic process"/>
    <property type="evidence" value="ECO:0007669"/>
    <property type="project" value="UniProtKB-UniRule"/>
</dbReference>
<evidence type="ECO:0000256" key="15">
    <source>
        <dbReference type="HAMAP-Rule" id="MF_00688"/>
    </source>
</evidence>
<dbReference type="GO" id="GO:0005737">
    <property type="term" value="C:cytoplasm"/>
    <property type="evidence" value="ECO:0007669"/>
    <property type="project" value="UniProtKB-SubCell"/>
</dbReference>
<dbReference type="Proteomes" id="UP000095672">
    <property type="component" value="Chromosome"/>
</dbReference>
<accession>A0A1C9W9Z7</accession>
<organism evidence="16 17">
    <name type="scientific">Microbulbifer aggregans</name>
    <dbReference type="NCBI Taxonomy" id="1769779"/>
    <lineage>
        <taxon>Bacteria</taxon>
        <taxon>Pseudomonadati</taxon>
        <taxon>Pseudomonadota</taxon>
        <taxon>Gammaproteobacteria</taxon>
        <taxon>Cellvibrionales</taxon>
        <taxon>Microbulbiferaceae</taxon>
        <taxon>Microbulbifer</taxon>
    </lineage>
</organism>
<evidence type="ECO:0000256" key="6">
    <source>
        <dbReference type="ARBA" id="ARBA00050652"/>
    </source>
</evidence>
<dbReference type="SUPFAM" id="SSF55729">
    <property type="entry name" value="Acyl-CoA N-acyltransferases (Nat)"/>
    <property type="match status" value="1"/>
</dbReference>
<dbReference type="Pfam" id="PF03588">
    <property type="entry name" value="Leu_Phe_trans"/>
    <property type="match status" value="1"/>
</dbReference>
<comment type="subcellular location">
    <subcellularLocation>
        <location evidence="1 15">Cytoplasm</location>
    </subcellularLocation>
</comment>
<dbReference type="PANTHER" id="PTHR30098:SF2">
    <property type="entry name" value="LEUCYL_PHENYLALANYL-TRNA--PROTEIN TRANSFERASE"/>
    <property type="match status" value="1"/>
</dbReference>
<dbReference type="FunFam" id="3.40.630.70:FF:000001">
    <property type="entry name" value="Leucyl/phenylalanyl-tRNA--protein transferase"/>
    <property type="match status" value="1"/>
</dbReference>
<dbReference type="Gene3D" id="3.40.630.70">
    <property type="entry name" value="Leucyl/phenylalanyl-tRNA-protein transferase, C-terminal domain"/>
    <property type="match status" value="1"/>
</dbReference>
<dbReference type="HAMAP" id="MF_00688">
    <property type="entry name" value="Leu_Phe_trans"/>
    <property type="match status" value="1"/>
</dbReference>
<dbReference type="InterPro" id="IPR004616">
    <property type="entry name" value="Leu/Phe-tRNA_Trfase"/>
</dbReference>
<dbReference type="EMBL" id="CP014143">
    <property type="protein sequence ID" value="AOS97978.1"/>
    <property type="molecule type" value="Genomic_DNA"/>
</dbReference>
<evidence type="ECO:0000256" key="1">
    <source>
        <dbReference type="ARBA" id="ARBA00004496"/>
    </source>
</evidence>
<dbReference type="InterPro" id="IPR016181">
    <property type="entry name" value="Acyl_CoA_acyltransferase"/>
</dbReference>
<dbReference type="RefSeq" id="WP_069947916.1">
    <property type="nucleotide sequence ID" value="NZ_CP014143.1"/>
</dbReference>
<dbReference type="PATRIC" id="fig|1769779.3.peg.2571"/>
<dbReference type="Gene3D" id="3.30.70.3550">
    <property type="entry name" value="Leucyl/phenylalanyl-tRNA-protein transferase, N-terminal domain"/>
    <property type="match status" value="1"/>
</dbReference>
<dbReference type="KEGG" id="micc:AUP74_02581"/>
<evidence type="ECO:0000256" key="11">
    <source>
        <dbReference type="ARBA" id="ARBA00074372"/>
    </source>
</evidence>
<comment type="similarity">
    <text evidence="9 15">Belongs to the L/F-transferase family.</text>
</comment>
<dbReference type="AlphaFoldDB" id="A0A1C9W9Z7"/>
<keyword evidence="3 15" id="KW-0808">Transferase</keyword>
<evidence type="ECO:0000256" key="2">
    <source>
        <dbReference type="ARBA" id="ARBA00022490"/>
    </source>
</evidence>
<dbReference type="PANTHER" id="PTHR30098">
    <property type="entry name" value="LEUCYL/PHENYLALANYL-TRNA--PROTEIN TRANSFERASE"/>
    <property type="match status" value="1"/>
</dbReference>
<evidence type="ECO:0000256" key="4">
    <source>
        <dbReference type="ARBA" id="ARBA00023315"/>
    </source>
</evidence>
<dbReference type="STRING" id="1769779.AUP74_02581"/>
<sequence length="239" mass="27252">MSGNSEGRLTLLDEHRIDFPDTANALLDPNGLLAIGGQLNPDWLLAAYERGIFPWFSEDQPILWWSPSPRCVVFPGRYRIGRSLRKVLRRGDFSVSFDRAFKDVITACRAPRSYADETWITDDMLEAYLALHRRGHAHSVEVWQRDQLVGGLYGVALGRIFFGESMFHRVTDASKVAFAHLVRQLDLWGCPMIDCQVSNPHLTSLGAVEVPRETFERELRSGIAMTPFPQPWSLTWTYE</sequence>
<dbReference type="InterPro" id="IPR042203">
    <property type="entry name" value="Leu/Phe-tRNA_Trfase_C"/>
</dbReference>
<dbReference type="NCBIfam" id="TIGR00667">
    <property type="entry name" value="aat"/>
    <property type="match status" value="1"/>
</dbReference>
<evidence type="ECO:0000256" key="13">
    <source>
        <dbReference type="ARBA" id="ARBA00077165"/>
    </source>
</evidence>
<evidence type="ECO:0000256" key="14">
    <source>
        <dbReference type="ARBA" id="ARBA00083640"/>
    </source>
</evidence>
<proteinExistence type="inferred from homology"/>
<evidence type="ECO:0000256" key="3">
    <source>
        <dbReference type="ARBA" id="ARBA00022679"/>
    </source>
</evidence>
<evidence type="ECO:0000256" key="12">
    <source>
        <dbReference type="ARBA" id="ARBA00077136"/>
    </source>
</evidence>
<comment type="catalytic activity">
    <reaction evidence="5 15">
        <text>L-phenylalanyl-tRNA(Phe) + an N-terminal L-alpha-aminoacyl-[protein] = an N-terminal L-phenylalanyl-L-alpha-aminoacyl-[protein] + tRNA(Phe)</text>
        <dbReference type="Rhea" id="RHEA:43632"/>
        <dbReference type="Rhea" id="RHEA-COMP:9668"/>
        <dbReference type="Rhea" id="RHEA-COMP:9699"/>
        <dbReference type="Rhea" id="RHEA-COMP:10636"/>
        <dbReference type="Rhea" id="RHEA-COMP:10637"/>
        <dbReference type="ChEBI" id="CHEBI:78442"/>
        <dbReference type="ChEBI" id="CHEBI:78531"/>
        <dbReference type="ChEBI" id="CHEBI:78597"/>
        <dbReference type="ChEBI" id="CHEBI:83561"/>
        <dbReference type="EC" id="2.3.2.6"/>
    </reaction>
</comment>
<evidence type="ECO:0000256" key="8">
    <source>
        <dbReference type="ARBA" id="ARBA00054043"/>
    </source>
</evidence>
<keyword evidence="2 15" id="KW-0963">Cytoplasm</keyword>
<keyword evidence="17" id="KW-1185">Reference proteome</keyword>
<dbReference type="EC" id="2.3.2.6" evidence="10 15"/>
<evidence type="ECO:0000313" key="17">
    <source>
        <dbReference type="Proteomes" id="UP000095672"/>
    </source>
</evidence>
<dbReference type="OrthoDB" id="9790282at2"/>
<evidence type="ECO:0000256" key="5">
    <source>
        <dbReference type="ARBA" id="ARBA00050607"/>
    </source>
</evidence>
<dbReference type="GO" id="GO:0008914">
    <property type="term" value="F:leucyl-tRNA--protein transferase activity"/>
    <property type="evidence" value="ECO:0007669"/>
    <property type="project" value="UniProtKB-UniRule"/>
</dbReference>
<evidence type="ECO:0000256" key="9">
    <source>
        <dbReference type="ARBA" id="ARBA00061535"/>
    </source>
</evidence>